<dbReference type="PANTHER" id="PTHR40980:SF4">
    <property type="entry name" value="TONB-DEPENDENT RECEPTOR-LIKE BETA-BARREL DOMAIN-CONTAINING PROTEIN"/>
    <property type="match status" value="1"/>
</dbReference>
<dbReference type="InterPro" id="IPR008969">
    <property type="entry name" value="CarboxyPept-like_regulatory"/>
</dbReference>
<dbReference type="InterPro" id="IPR041700">
    <property type="entry name" value="OMP_b-brl_3"/>
</dbReference>
<keyword evidence="3" id="KW-0675">Receptor</keyword>
<name>A0A5R9K6K9_9BACT</name>
<dbReference type="SUPFAM" id="SSF56935">
    <property type="entry name" value="Porins"/>
    <property type="match status" value="1"/>
</dbReference>
<accession>A0A5R9K6K9</accession>
<evidence type="ECO:0000313" key="4">
    <source>
        <dbReference type="Proteomes" id="UP000309788"/>
    </source>
</evidence>
<dbReference type="OrthoDB" id="720889at2"/>
<dbReference type="SUPFAM" id="SSF49464">
    <property type="entry name" value="Carboxypeptidase regulatory domain-like"/>
    <property type="match status" value="1"/>
</dbReference>
<evidence type="ECO:0000259" key="2">
    <source>
        <dbReference type="Pfam" id="PF14905"/>
    </source>
</evidence>
<protein>
    <submittedName>
        <fullName evidence="3">TonB-dependent receptor</fullName>
    </submittedName>
</protein>
<evidence type="ECO:0000313" key="3">
    <source>
        <dbReference type="EMBL" id="TLU89426.1"/>
    </source>
</evidence>
<sequence length="795" mass="88242">MKKNLTLLIVLACLATSATAQFQVRGKVSEKGLQGAAYATIALVAAKDSSIQKGAISDETGAFGIDNIPGGSYLINVQYMGFKKTWSPVFTLSDSVQSLNLGNLPLEENVENLSEVTVKGQRSLVEQKNDRMILNVEKSVIAKGNKVNDLLKYTPLVRVSNDGIKVANKGNVLILVDGRQTGQGALSSFLQNFSAEDILRIEVLTNPPAKYDASFGAVIDIITKKSLETGMNGRIAMNYSQGEYGRFTPDGTLNFRTRKWNFFTSASGVRSDYYNDQFLERQFPGSSLGNNVNSLDRNKGLSSFNGIDFTPGSNHSLGLRLNGSWSQKNSDIKTKTSFRGASSALDSLLHVSNIGKERGQTYDLNFYYNGKLDSTGKELSVNITQSFFNKSSVQNLTYQRQDIQAVPIGSPTQLRITNPNDQKSLIAQTDLTLPSKTGKWALGMKYIAIGNDNELRQENQMEGLYRLDTAFSNAGVYREHTYAGYGSYSNSFKNGWSLQAGLRLEQTRQELESSGLSRNYTGLFPSFGLNKGFANKSNFSISYSRKISRPSLYSLVPFRTIVDPYSIVEGNPLLKPSFANTADVYYSFGNISLYANYTHTKDLISDVLFADEQSKIYVQTMGNLNSVNDAYAGINWSQDIISWWQTNSSVTVSGTQTHSRIADVPGVKLNGYGVVLNSTNIFSIGKGFKAEVFLNYNSPNRYTIWKTRSLYWASLSLNKEVLKYGNIRVAFEDIFRTQINRIHVVYGPVNIQSRFYADSQRLRVSFSYNFGKRTVKGSKYRTLGNEAEKGRMGGR</sequence>
<keyword evidence="1" id="KW-0732">Signal</keyword>
<organism evidence="3 4">
    <name type="scientific">Dyadobacter sediminis</name>
    <dbReference type="NCBI Taxonomy" id="1493691"/>
    <lineage>
        <taxon>Bacteria</taxon>
        <taxon>Pseudomonadati</taxon>
        <taxon>Bacteroidota</taxon>
        <taxon>Cytophagia</taxon>
        <taxon>Cytophagales</taxon>
        <taxon>Spirosomataceae</taxon>
        <taxon>Dyadobacter</taxon>
    </lineage>
</organism>
<dbReference type="PANTHER" id="PTHR40980">
    <property type="entry name" value="PLUG DOMAIN-CONTAINING PROTEIN"/>
    <property type="match status" value="1"/>
</dbReference>
<evidence type="ECO:0000256" key="1">
    <source>
        <dbReference type="SAM" id="SignalP"/>
    </source>
</evidence>
<dbReference type="AlphaFoldDB" id="A0A5R9K6K9"/>
<dbReference type="Proteomes" id="UP000309788">
    <property type="component" value="Unassembled WGS sequence"/>
</dbReference>
<feature type="chain" id="PRO_5024297923" evidence="1">
    <location>
        <begin position="21"/>
        <end position="795"/>
    </location>
</feature>
<feature type="domain" description="Outer membrane protein beta-barrel" evidence="2">
    <location>
        <begin position="371"/>
        <end position="768"/>
    </location>
</feature>
<dbReference type="Gene3D" id="2.170.130.10">
    <property type="entry name" value="TonB-dependent receptor, plug domain"/>
    <property type="match status" value="1"/>
</dbReference>
<keyword evidence="4" id="KW-1185">Reference proteome</keyword>
<dbReference type="EMBL" id="VCEI01000030">
    <property type="protein sequence ID" value="TLU89426.1"/>
    <property type="molecule type" value="Genomic_DNA"/>
</dbReference>
<feature type="signal peptide" evidence="1">
    <location>
        <begin position="1"/>
        <end position="20"/>
    </location>
</feature>
<dbReference type="Pfam" id="PF13620">
    <property type="entry name" value="CarboxypepD_reg"/>
    <property type="match status" value="1"/>
</dbReference>
<reference evidence="3 4" key="1">
    <citation type="submission" date="2019-05" db="EMBL/GenBank/DDBJ databases">
        <authorList>
            <person name="Qu J.-H."/>
        </authorList>
    </citation>
    <scope>NUCLEOTIDE SEQUENCE [LARGE SCALE GENOMIC DNA]</scope>
    <source>
        <strain evidence="3 4">Z12</strain>
    </source>
</reference>
<dbReference type="RefSeq" id="WP_138283486.1">
    <property type="nucleotide sequence ID" value="NZ_BMGE01000004.1"/>
</dbReference>
<gene>
    <name evidence="3" type="ORF">FEM55_22050</name>
</gene>
<dbReference type="Pfam" id="PF14905">
    <property type="entry name" value="OMP_b-brl_3"/>
    <property type="match status" value="1"/>
</dbReference>
<dbReference type="InterPro" id="IPR037066">
    <property type="entry name" value="Plug_dom_sf"/>
</dbReference>
<comment type="caution">
    <text evidence="3">The sequence shown here is derived from an EMBL/GenBank/DDBJ whole genome shotgun (WGS) entry which is preliminary data.</text>
</comment>
<proteinExistence type="predicted"/>